<organism evidence="2 3">
    <name type="scientific">Polychaeton citri CBS 116435</name>
    <dbReference type="NCBI Taxonomy" id="1314669"/>
    <lineage>
        <taxon>Eukaryota</taxon>
        <taxon>Fungi</taxon>
        <taxon>Dikarya</taxon>
        <taxon>Ascomycota</taxon>
        <taxon>Pezizomycotina</taxon>
        <taxon>Dothideomycetes</taxon>
        <taxon>Dothideomycetidae</taxon>
        <taxon>Capnodiales</taxon>
        <taxon>Capnodiaceae</taxon>
        <taxon>Polychaeton</taxon>
    </lineage>
</organism>
<feature type="compositionally biased region" description="Polar residues" evidence="1">
    <location>
        <begin position="160"/>
        <end position="174"/>
    </location>
</feature>
<accession>A0A9P4UP19</accession>
<dbReference type="EMBL" id="MU003791">
    <property type="protein sequence ID" value="KAF2721304.1"/>
    <property type="molecule type" value="Genomic_DNA"/>
</dbReference>
<evidence type="ECO:0000313" key="2">
    <source>
        <dbReference type="EMBL" id="KAF2721304.1"/>
    </source>
</evidence>
<comment type="caution">
    <text evidence="2">The sequence shown here is derived from an EMBL/GenBank/DDBJ whole genome shotgun (WGS) entry which is preliminary data.</text>
</comment>
<evidence type="ECO:0000256" key="1">
    <source>
        <dbReference type="SAM" id="MobiDB-lite"/>
    </source>
</evidence>
<protein>
    <submittedName>
        <fullName evidence="2">Uncharacterized protein</fullName>
    </submittedName>
</protein>
<dbReference type="AlphaFoldDB" id="A0A9P4UP19"/>
<proteinExistence type="predicted"/>
<reference evidence="2" key="1">
    <citation type="journal article" date="2020" name="Stud. Mycol.">
        <title>101 Dothideomycetes genomes: a test case for predicting lifestyles and emergence of pathogens.</title>
        <authorList>
            <person name="Haridas S."/>
            <person name="Albert R."/>
            <person name="Binder M."/>
            <person name="Bloem J."/>
            <person name="Labutti K."/>
            <person name="Salamov A."/>
            <person name="Andreopoulos B."/>
            <person name="Baker S."/>
            <person name="Barry K."/>
            <person name="Bills G."/>
            <person name="Bluhm B."/>
            <person name="Cannon C."/>
            <person name="Castanera R."/>
            <person name="Culley D."/>
            <person name="Daum C."/>
            <person name="Ezra D."/>
            <person name="Gonzalez J."/>
            <person name="Henrissat B."/>
            <person name="Kuo A."/>
            <person name="Liang C."/>
            <person name="Lipzen A."/>
            <person name="Lutzoni F."/>
            <person name="Magnuson J."/>
            <person name="Mondo S."/>
            <person name="Nolan M."/>
            <person name="Ohm R."/>
            <person name="Pangilinan J."/>
            <person name="Park H.-J."/>
            <person name="Ramirez L."/>
            <person name="Alfaro M."/>
            <person name="Sun H."/>
            <person name="Tritt A."/>
            <person name="Yoshinaga Y."/>
            <person name="Zwiers L.-H."/>
            <person name="Turgeon B."/>
            <person name="Goodwin S."/>
            <person name="Spatafora J."/>
            <person name="Crous P."/>
            <person name="Grigoriev I."/>
        </authorList>
    </citation>
    <scope>NUCLEOTIDE SEQUENCE</scope>
    <source>
        <strain evidence="2">CBS 116435</strain>
    </source>
</reference>
<sequence length="277" mass="31560">MKKPNTMAQSRKSKMTGHFTTVSSFKKALEKPHEISRWRCEYKCYARSRSENGNEILRWCRQGDTRLTFDLTMSTTHYQSESQQECDPCASHSHTAEEIIQIHLPLIETKMAQTPARLQTSLLLAVSADCKALFQAYLLKHLEEWRLEDILGQPHLDQADNAQVSPSANSTSHVQPCGEEQLRQQSNQKASGLGAETIIEGDRVRRSKFHELIDRPMEAINDSTQGSAKIDVLPSTDEDVVEPKRLVSSRESGRNVKEGAMKRRKKWHWKLTSSLPF</sequence>
<keyword evidence="3" id="KW-1185">Reference proteome</keyword>
<name>A0A9P4UP19_9PEZI</name>
<gene>
    <name evidence="2" type="ORF">K431DRAFT_72589</name>
</gene>
<dbReference type="Proteomes" id="UP000799441">
    <property type="component" value="Unassembled WGS sequence"/>
</dbReference>
<evidence type="ECO:0000313" key="3">
    <source>
        <dbReference type="Proteomes" id="UP000799441"/>
    </source>
</evidence>
<feature type="region of interest" description="Disordered" evidence="1">
    <location>
        <begin position="160"/>
        <end position="195"/>
    </location>
</feature>